<keyword evidence="1" id="KW-0808">Transferase</keyword>
<keyword evidence="1" id="KW-0695">RNA-directed DNA polymerase</keyword>
<proteinExistence type="predicted"/>
<dbReference type="OrthoDB" id="6614552at2759"/>
<evidence type="ECO:0000313" key="1">
    <source>
        <dbReference type="EMBL" id="CAB3994696.1"/>
    </source>
</evidence>
<name>A0A7D9DVX2_PARCT</name>
<comment type="caution">
    <text evidence="1">The sequence shown here is derived from an EMBL/GenBank/DDBJ whole genome shotgun (WGS) entry which is preliminary data.</text>
</comment>
<evidence type="ECO:0000313" key="2">
    <source>
        <dbReference type="Proteomes" id="UP001152795"/>
    </source>
</evidence>
<dbReference type="GO" id="GO:0003964">
    <property type="term" value="F:RNA-directed DNA polymerase activity"/>
    <property type="evidence" value="ECO:0007669"/>
    <property type="project" value="UniProtKB-KW"/>
</dbReference>
<reference evidence="1" key="1">
    <citation type="submission" date="2020-04" db="EMBL/GenBank/DDBJ databases">
        <authorList>
            <person name="Alioto T."/>
            <person name="Alioto T."/>
            <person name="Gomez Garrido J."/>
        </authorList>
    </citation>
    <scope>NUCLEOTIDE SEQUENCE</scope>
    <source>
        <strain evidence="1">A484AB</strain>
    </source>
</reference>
<organism evidence="1 2">
    <name type="scientific">Paramuricea clavata</name>
    <name type="common">Red gorgonian</name>
    <name type="synonym">Violescent sea-whip</name>
    <dbReference type="NCBI Taxonomy" id="317549"/>
    <lineage>
        <taxon>Eukaryota</taxon>
        <taxon>Metazoa</taxon>
        <taxon>Cnidaria</taxon>
        <taxon>Anthozoa</taxon>
        <taxon>Octocorallia</taxon>
        <taxon>Malacalcyonacea</taxon>
        <taxon>Plexauridae</taxon>
        <taxon>Paramuricea</taxon>
    </lineage>
</organism>
<dbReference type="Proteomes" id="UP001152795">
    <property type="component" value="Unassembled WGS sequence"/>
</dbReference>
<dbReference type="AlphaFoldDB" id="A0A7D9DVX2"/>
<accession>A0A7D9DVX2</accession>
<sequence length="262" mass="29843">MNDFAKFSEPSLPLQKEFYSSLTDEDITDEDYIHARKVWESFDIKTMREYHDLYLKVDVLLLADIMERFREICMGNYKLDPACECPSQSIAEIKAIKDKIDGVFVIPQSKAIRVKLTQPRLISCAQLRSTQIEETPKANPEVIKIGSTANTTKPLSSVLCANTGESQPAPSGTGSLKWLARLPLVETLNATVSNPMHTCRSGAEPLDWIGRLPLLVNYSTHAPRSRQTQRNETGKMNRHTFFRSRFSQQADWLNYLETKHYT</sequence>
<keyword evidence="1" id="KW-0548">Nucleotidyltransferase</keyword>
<gene>
    <name evidence="1" type="ORF">PACLA_8A034479</name>
</gene>
<protein>
    <submittedName>
        <fullName evidence="1">RNA-directed DNA polymerase from mobile element jockey</fullName>
    </submittedName>
</protein>
<feature type="non-terminal residue" evidence="1">
    <location>
        <position position="1"/>
    </location>
</feature>
<dbReference type="EMBL" id="CACRXK020002518">
    <property type="protein sequence ID" value="CAB3994696.1"/>
    <property type="molecule type" value="Genomic_DNA"/>
</dbReference>
<keyword evidence="2" id="KW-1185">Reference proteome</keyword>